<proteinExistence type="predicted"/>
<reference evidence="2 3" key="1">
    <citation type="submission" date="2019-04" db="EMBL/GenBank/DDBJ databases">
        <title>Annotation for the trematode Fasciola gigantica.</title>
        <authorList>
            <person name="Choi Y.-J."/>
        </authorList>
    </citation>
    <scope>NUCLEOTIDE SEQUENCE [LARGE SCALE GENOMIC DNA]</scope>
    <source>
        <strain evidence="2">Uganda_cow_1</strain>
    </source>
</reference>
<dbReference type="AlphaFoldDB" id="A0A504YFD9"/>
<gene>
    <name evidence="2" type="ORF">FGIG_10480</name>
</gene>
<feature type="region of interest" description="Disordered" evidence="1">
    <location>
        <begin position="70"/>
        <end position="91"/>
    </location>
</feature>
<name>A0A504YFD9_FASGI</name>
<comment type="caution">
    <text evidence="2">The sequence shown here is derived from an EMBL/GenBank/DDBJ whole genome shotgun (WGS) entry which is preliminary data.</text>
</comment>
<feature type="compositionally biased region" description="Polar residues" evidence="1">
    <location>
        <begin position="24"/>
        <end position="47"/>
    </location>
</feature>
<evidence type="ECO:0000256" key="1">
    <source>
        <dbReference type="SAM" id="MobiDB-lite"/>
    </source>
</evidence>
<dbReference type="Proteomes" id="UP000316759">
    <property type="component" value="Unassembled WGS sequence"/>
</dbReference>
<feature type="region of interest" description="Disordered" evidence="1">
    <location>
        <begin position="1"/>
        <end position="47"/>
    </location>
</feature>
<evidence type="ECO:0000313" key="2">
    <source>
        <dbReference type="EMBL" id="TPP56690.1"/>
    </source>
</evidence>
<protein>
    <submittedName>
        <fullName evidence="2">Uncharacterized protein</fullName>
    </submittedName>
</protein>
<dbReference type="OrthoDB" id="10386569at2759"/>
<dbReference type="EMBL" id="SUNJ01014189">
    <property type="protein sequence ID" value="TPP56690.1"/>
    <property type="molecule type" value="Genomic_DNA"/>
</dbReference>
<sequence>MGRNKTKPIRESSAPHGDVEEPSTVEQELTTVSSPVVANGLSGRSRQSRYSRIGLNHFDAEDPWNQIHLDPPEPVKKFGQKNPYSPRLPDI</sequence>
<accession>A0A504YFD9</accession>
<organism evidence="2 3">
    <name type="scientific">Fasciola gigantica</name>
    <name type="common">Giant liver fluke</name>
    <dbReference type="NCBI Taxonomy" id="46835"/>
    <lineage>
        <taxon>Eukaryota</taxon>
        <taxon>Metazoa</taxon>
        <taxon>Spiralia</taxon>
        <taxon>Lophotrochozoa</taxon>
        <taxon>Platyhelminthes</taxon>
        <taxon>Trematoda</taxon>
        <taxon>Digenea</taxon>
        <taxon>Plagiorchiida</taxon>
        <taxon>Echinostomata</taxon>
        <taxon>Echinostomatoidea</taxon>
        <taxon>Fasciolidae</taxon>
        <taxon>Fasciola</taxon>
    </lineage>
</organism>
<evidence type="ECO:0000313" key="3">
    <source>
        <dbReference type="Proteomes" id="UP000316759"/>
    </source>
</evidence>
<keyword evidence="3" id="KW-1185">Reference proteome</keyword>